<evidence type="ECO:0000313" key="5">
    <source>
        <dbReference type="Proteomes" id="UP000016930"/>
    </source>
</evidence>
<feature type="chain" id="PRO_5004024173" description="Mid2 domain-containing protein" evidence="3">
    <location>
        <begin position="22"/>
        <end position="359"/>
    </location>
</feature>
<dbReference type="AlphaFoldDB" id="M2R7B1"/>
<keyword evidence="3" id="KW-0732">Signal</keyword>
<protein>
    <recommendedName>
        <fullName evidence="6">Mid2 domain-containing protein</fullName>
    </recommendedName>
</protein>
<evidence type="ECO:0000256" key="3">
    <source>
        <dbReference type="SAM" id="SignalP"/>
    </source>
</evidence>
<keyword evidence="2" id="KW-0472">Membrane</keyword>
<feature type="region of interest" description="Disordered" evidence="1">
    <location>
        <begin position="321"/>
        <end position="359"/>
    </location>
</feature>
<keyword evidence="2" id="KW-1133">Transmembrane helix</keyword>
<keyword evidence="5" id="KW-1185">Reference proteome</keyword>
<evidence type="ECO:0000313" key="4">
    <source>
        <dbReference type="EMBL" id="EMD34571.1"/>
    </source>
</evidence>
<sequence length="359" mass="37932">MFSRPSEWTLIVLALVYFGASEVINIDDTDSRIIYTGIWSLFGNFMHGNNSQGFDDTLALCQELGGQATLSFVGTQISVYGARGPAGVILENSTYSIDNGPVKTWFRDDNITSIMYNVTFFTSPTLADGMSHTLVITNFGTWFFLDRIQVTISDTLSSLSAGASTPSSSGTGSSSSILSGPTITASLPLSPISATSISSSSSSSHSLSKGTIVGVSIGASIALACVTLAVYLLRNKIVSLNAYLDPASNIHPYRIDDVVESGKGLPLIPNSSSAFTEVGPSVTPSASGLSDEVRFETPRYHEVPVDGKNWRSITITQSQNSLIPNEVSSAGVDAGPSDPDQYESASLPTPYSYVRSAAD</sequence>
<dbReference type="STRING" id="914234.M2R7B1"/>
<dbReference type="EMBL" id="KB445802">
    <property type="protein sequence ID" value="EMD34571.1"/>
    <property type="molecule type" value="Genomic_DNA"/>
</dbReference>
<dbReference type="Gene3D" id="2.60.120.260">
    <property type="entry name" value="Galactose-binding domain-like"/>
    <property type="match status" value="1"/>
</dbReference>
<feature type="transmembrane region" description="Helical" evidence="2">
    <location>
        <begin position="212"/>
        <end position="233"/>
    </location>
</feature>
<name>M2R7B1_CERS8</name>
<evidence type="ECO:0000256" key="1">
    <source>
        <dbReference type="SAM" id="MobiDB-lite"/>
    </source>
</evidence>
<dbReference type="Proteomes" id="UP000016930">
    <property type="component" value="Unassembled WGS sequence"/>
</dbReference>
<proteinExistence type="predicted"/>
<feature type="signal peptide" evidence="3">
    <location>
        <begin position="1"/>
        <end position="21"/>
    </location>
</feature>
<dbReference type="OrthoDB" id="3265734at2759"/>
<gene>
    <name evidence="4" type="ORF">CERSUDRAFT_107214</name>
</gene>
<keyword evidence="2" id="KW-0812">Transmembrane</keyword>
<evidence type="ECO:0008006" key="6">
    <source>
        <dbReference type="Google" id="ProtNLM"/>
    </source>
</evidence>
<accession>M2R7B1</accession>
<evidence type="ECO:0000256" key="2">
    <source>
        <dbReference type="SAM" id="Phobius"/>
    </source>
</evidence>
<dbReference type="HOGENOM" id="CLU_771593_0_0_1"/>
<reference evidence="4 5" key="1">
    <citation type="journal article" date="2012" name="Proc. Natl. Acad. Sci. U.S.A.">
        <title>Comparative genomics of Ceriporiopsis subvermispora and Phanerochaete chrysosporium provide insight into selective ligninolysis.</title>
        <authorList>
            <person name="Fernandez-Fueyo E."/>
            <person name="Ruiz-Duenas F.J."/>
            <person name="Ferreira P."/>
            <person name="Floudas D."/>
            <person name="Hibbett D.S."/>
            <person name="Canessa P."/>
            <person name="Larrondo L.F."/>
            <person name="James T.Y."/>
            <person name="Seelenfreund D."/>
            <person name="Lobos S."/>
            <person name="Polanco R."/>
            <person name="Tello M."/>
            <person name="Honda Y."/>
            <person name="Watanabe T."/>
            <person name="Watanabe T."/>
            <person name="Ryu J.S."/>
            <person name="Kubicek C.P."/>
            <person name="Schmoll M."/>
            <person name="Gaskell J."/>
            <person name="Hammel K.E."/>
            <person name="St John F.J."/>
            <person name="Vanden Wymelenberg A."/>
            <person name="Sabat G."/>
            <person name="Splinter BonDurant S."/>
            <person name="Syed K."/>
            <person name="Yadav J.S."/>
            <person name="Doddapaneni H."/>
            <person name="Subramanian V."/>
            <person name="Lavin J.L."/>
            <person name="Oguiza J.A."/>
            <person name="Perez G."/>
            <person name="Pisabarro A.G."/>
            <person name="Ramirez L."/>
            <person name="Santoyo F."/>
            <person name="Master E."/>
            <person name="Coutinho P.M."/>
            <person name="Henrissat B."/>
            <person name="Lombard V."/>
            <person name="Magnuson J.K."/>
            <person name="Kuees U."/>
            <person name="Hori C."/>
            <person name="Igarashi K."/>
            <person name="Samejima M."/>
            <person name="Held B.W."/>
            <person name="Barry K.W."/>
            <person name="LaButti K.M."/>
            <person name="Lapidus A."/>
            <person name="Lindquist E.A."/>
            <person name="Lucas S.M."/>
            <person name="Riley R."/>
            <person name="Salamov A.A."/>
            <person name="Hoffmeister D."/>
            <person name="Schwenk D."/>
            <person name="Hadar Y."/>
            <person name="Yarden O."/>
            <person name="de Vries R.P."/>
            <person name="Wiebenga A."/>
            <person name="Stenlid J."/>
            <person name="Eastwood D."/>
            <person name="Grigoriev I.V."/>
            <person name="Berka R.M."/>
            <person name="Blanchette R.A."/>
            <person name="Kersten P."/>
            <person name="Martinez A.T."/>
            <person name="Vicuna R."/>
            <person name="Cullen D."/>
        </authorList>
    </citation>
    <scope>NUCLEOTIDE SEQUENCE [LARGE SCALE GENOMIC DNA]</scope>
    <source>
        <strain evidence="4 5">B</strain>
    </source>
</reference>
<organism evidence="4 5">
    <name type="scientific">Ceriporiopsis subvermispora (strain B)</name>
    <name type="common">White-rot fungus</name>
    <name type="synonym">Gelatoporia subvermispora</name>
    <dbReference type="NCBI Taxonomy" id="914234"/>
    <lineage>
        <taxon>Eukaryota</taxon>
        <taxon>Fungi</taxon>
        <taxon>Dikarya</taxon>
        <taxon>Basidiomycota</taxon>
        <taxon>Agaricomycotina</taxon>
        <taxon>Agaricomycetes</taxon>
        <taxon>Polyporales</taxon>
        <taxon>Gelatoporiaceae</taxon>
        <taxon>Gelatoporia</taxon>
    </lineage>
</organism>